<proteinExistence type="predicted"/>
<protein>
    <submittedName>
        <fullName evidence="2">Uncharacterized protein</fullName>
    </submittedName>
</protein>
<feature type="region of interest" description="Disordered" evidence="1">
    <location>
        <begin position="1"/>
        <end position="62"/>
    </location>
</feature>
<organism evidence="2 3">
    <name type="scientific">Aeromonas sanarellii</name>
    <dbReference type="NCBI Taxonomy" id="633415"/>
    <lineage>
        <taxon>Bacteria</taxon>
        <taxon>Pseudomonadati</taxon>
        <taxon>Pseudomonadota</taxon>
        <taxon>Gammaproteobacteria</taxon>
        <taxon>Aeromonadales</taxon>
        <taxon>Aeromonadaceae</taxon>
        <taxon>Aeromonas</taxon>
    </lineage>
</organism>
<evidence type="ECO:0000313" key="3">
    <source>
        <dbReference type="Proteomes" id="UP000666661"/>
    </source>
</evidence>
<dbReference type="EMBL" id="JAGIQF010000035">
    <property type="protein sequence ID" value="MBP0604709.1"/>
    <property type="molecule type" value="Genomic_DNA"/>
</dbReference>
<comment type="caution">
    <text evidence="2">The sequence shown here is derived from an EMBL/GenBank/DDBJ whole genome shotgun (WGS) entry which is preliminary data.</text>
</comment>
<evidence type="ECO:0000313" key="2">
    <source>
        <dbReference type="EMBL" id="MBP0604709.1"/>
    </source>
</evidence>
<sequence>MSPNFGMGRPNMPVNSMNPHPKNTSQPGGPLTNPQAADATIHHSFNIPFSSDLAGPNTEDIL</sequence>
<reference evidence="2 3" key="1">
    <citation type="submission" date="2021-03" db="EMBL/GenBank/DDBJ databases">
        <title>Plant growth promoting bacteria isolated from wild legumes nodules and trapping Phaseolus vulgaris L. nodules in the center and southern Mexico.</title>
        <authorList>
            <person name="Estrada P."/>
        </authorList>
    </citation>
    <scope>NUCLEOTIDE SEQUENCE [LARGE SCALE GENOMIC DNA]</scope>
    <source>
        <strain evidence="2 3">MaGu-431</strain>
    </source>
</reference>
<feature type="compositionally biased region" description="Polar residues" evidence="1">
    <location>
        <begin position="13"/>
        <end position="35"/>
    </location>
</feature>
<dbReference type="Proteomes" id="UP000666661">
    <property type="component" value="Unassembled WGS sequence"/>
</dbReference>
<keyword evidence="3" id="KW-1185">Reference proteome</keyword>
<name>A0ABS4BB37_9GAMM</name>
<feature type="non-terminal residue" evidence="2">
    <location>
        <position position="62"/>
    </location>
</feature>
<gene>
    <name evidence="2" type="ORF">J8I01_19670</name>
</gene>
<evidence type="ECO:0000256" key="1">
    <source>
        <dbReference type="SAM" id="MobiDB-lite"/>
    </source>
</evidence>
<accession>A0ABS4BB37</accession>